<feature type="transmembrane region" description="Helical" evidence="2">
    <location>
        <begin position="28"/>
        <end position="46"/>
    </location>
</feature>
<comment type="caution">
    <text evidence="4">The sequence shown here is derived from an EMBL/GenBank/DDBJ whole genome shotgun (WGS) entry which is preliminary data.</text>
</comment>
<organism evidence="4 5">
    <name type="scientific">Arthrobotrys conoides</name>
    <dbReference type="NCBI Taxonomy" id="74498"/>
    <lineage>
        <taxon>Eukaryota</taxon>
        <taxon>Fungi</taxon>
        <taxon>Dikarya</taxon>
        <taxon>Ascomycota</taxon>
        <taxon>Pezizomycotina</taxon>
        <taxon>Orbiliomycetes</taxon>
        <taxon>Orbiliales</taxon>
        <taxon>Orbiliaceae</taxon>
        <taxon>Arthrobotrys</taxon>
    </lineage>
</organism>
<evidence type="ECO:0000256" key="1">
    <source>
        <dbReference type="SAM" id="MobiDB-lite"/>
    </source>
</evidence>
<keyword evidence="2" id="KW-0472">Membrane</keyword>
<protein>
    <recommendedName>
        <fullName evidence="3">DUF5672 domain-containing protein</fullName>
    </recommendedName>
</protein>
<keyword evidence="2" id="KW-0812">Transmembrane</keyword>
<gene>
    <name evidence="4" type="ORF">TWF506_002025</name>
</gene>
<evidence type="ECO:0000313" key="4">
    <source>
        <dbReference type="EMBL" id="KAK6521821.1"/>
    </source>
</evidence>
<dbReference type="InterPro" id="IPR043729">
    <property type="entry name" value="DUF5672"/>
</dbReference>
<feature type="domain" description="DUF5672" evidence="3">
    <location>
        <begin position="136"/>
        <end position="279"/>
    </location>
</feature>
<dbReference type="Pfam" id="PF18922">
    <property type="entry name" value="DUF5672"/>
    <property type="match status" value="1"/>
</dbReference>
<dbReference type="EMBL" id="JAVHJM010000001">
    <property type="protein sequence ID" value="KAK6521821.1"/>
    <property type="molecule type" value="Genomic_DNA"/>
</dbReference>
<sequence length="378" mass="43334">MKVTIDLENAYTYAATQYYSVNPRNRKFVFLLPASLFLVWFMWLFGPSHETVKSALPKVSVNYHPNRPPPSPYNETKLALLIETRPMGHLAPLLLHMITIVPPDWRFLFLGTNESISHLNSSLPVQGHERNGKLDLMLIPENISVVGVEETSQTFTNLWFYDEVLGGNRGVEHLLVFQTDSILCANSELSLNDWLEYDWVGAPWKIQDKFGGNGGLSLRKISKIKQVLQFQERIPKTDPEDLWLIKRIGLLPGANMATARQESEFSVENVWHSSPMGFHLGMSGDRLPEGVWDSEDNRKRIYEYCPEIKMIMKMRLERERCTQDEINRYNLENPNGNPSETPSEIPSEILGDDENLNGKLNRKREITEAAFIPIPFGF</sequence>
<keyword evidence="2" id="KW-1133">Transmembrane helix</keyword>
<accession>A0AAN8RZ33</accession>
<dbReference type="Proteomes" id="UP001307849">
    <property type="component" value="Unassembled WGS sequence"/>
</dbReference>
<evidence type="ECO:0000313" key="5">
    <source>
        <dbReference type="Proteomes" id="UP001307849"/>
    </source>
</evidence>
<feature type="compositionally biased region" description="Polar residues" evidence="1">
    <location>
        <begin position="330"/>
        <end position="344"/>
    </location>
</feature>
<name>A0AAN8RZ33_9PEZI</name>
<dbReference type="AlphaFoldDB" id="A0AAN8RZ33"/>
<evidence type="ECO:0000256" key="2">
    <source>
        <dbReference type="SAM" id="Phobius"/>
    </source>
</evidence>
<evidence type="ECO:0000259" key="3">
    <source>
        <dbReference type="Pfam" id="PF18922"/>
    </source>
</evidence>
<reference evidence="4 5" key="1">
    <citation type="submission" date="2019-10" db="EMBL/GenBank/DDBJ databases">
        <authorList>
            <person name="Palmer J.M."/>
        </authorList>
    </citation>
    <scope>NUCLEOTIDE SEQUENCE [LARGE SCALE GENOMIC DNA]</scope>
    <source>
        <strain evidence="4 5">TWF506</strain>
    </source>
</reference>
<keyword evidence="5" id="KW-1185">Reference proteome</keyword>
<proteinExistence type="predicted"/>
<feature type="region of interest" description="Disordered" evidence="1">
    <location>
        <begin position="329"/>
        <end position="353"/>
    </location>
</feature>